<organism evidence="1 2">
    <name type="scientific">Pasteurella testudinis DSM 23072</name>
    <dbReference type="NCBI Taxonomy" id="1122938"/>
    <lineage>
        <taxon>Bacteria</taxon>
        <taxon>Pseudomonadati</taxon>
        <taxon>Pseudomonadota</taxon>
        <taxon>Gammaproteobacteria</taxon>
        <taxon>Pasteurellales</taxon>
        <taxon>Pasteurellaceae</taxon>
        <taxon>Pasteurella</taxon>
    </lineage>
</organism>
<dbReference type="Pfam" id="PF05973">
    <property type="entry name" value="Gp49"/>
    <property type="match status" value="1"/>
</dbReference>
<accession>A0A1W1V9Z5</accession>
<dbReference type="RefSeq" id="WP_425273003.1">
    <property type="nucleotide sequence ID" value="NZ_FWWV01000068.1"/>
</dbReference>
<dbReference type="STRING" id="1122938.SAMN05660772_01484"/>
<proteinExistence type="predicted"/>
<dbReference type="Proteomes" id="UP000192408">
    <property type="component" value="Unassembled WGS sequence"/>
</dbReference>
<dbReference type="AlphaFoldDB" id="A0A1W1V9Z5"/>
<evidence type="ECO:0000313" key="1">
    <source>
        <dbReference type="EMBL" id="SMB90202.1"/>
    </source>
</evidence>
<sequence length="98" mass="11371">MWQLITCDVFTQWFKEQPETLQESVLFSLGLLKQFGPHLGRPHVDTLKGSKFSNMKELRIQHLGDPVRAFFIFDPLRRAIVMCAGDKTGINEAQFYKK</sequence>
<evidence type="ECO:0008006" key="3">
    <source>
        <dbReference type="Google" id="ProtNLM"/>
    </source>
</evidence>
<name>A0A1W1V9Z5_9PAST</name>
<keyword evidence="2" id="KW-1185">Reference proteome</keyword>
<gene>
    <name evidence="1" type="ORF">SAMN05660772_01484</name>
</gene>
<dbReference type="InterPro" id="IPR009241">
    <property type="entry name" value="HigB-like"/>
</dbReference>
<evidence type="ECO:0000313" key="2">
    <source>
        <dbReference type="Proteomes" id="UP000192408"/>
    </source>
</evidence>
<dbReference type="EMBL" id="FWWV01000068">
    <property type="protein sequence ID" value="SMB90202.1"/>
    <property type="molecule type" value="Genomic_DNA"/>
</dbReference>
<reference evidence="2" key="1">
    <citation type="submission" date="2017-04" db="EMBL/GenBank/DDBJ databases">
        <authorList>
            <person name="Varghese N."/>
            <person name="Submissions S."/>
        </authorList>
    </citation>
    <scope>NUCLEOTIDE SEQUENCE [LARGE SCALE GENOMIC DNA]</scope>
    <source>
        <strain evidence="2">DSM 23072</strain>
    </source>
</reference>
<protein>
    <recommendedName>
        <fullName evidence="3">Type II toxin-antitoxin system RelE/ParE family toxin</fullName>
    </recommendedName>
</protein>